<evidence type="ECO:0000313" key="2">
    <source>
        <dbReference type="EMBL" id="NHC34935.1"/>
    </source>
</evidence>
<feature type="domain" description="N-acetyltransferase" evidence="1">
    <location>
        <begin position="17"/>
        <end position="153"/>
    </location>
</feature>
<dbReference type="PANTHER" id="PTHR43792">
    <property type="entry name" value="GNAT FAMILY, PUTATIVE (AFU_ORTHOLOGUE AFUA_3G00765)-RELATED-RELATED"/>
    <property type="match status" value="1"/>
</dbReference>
<proteinExistence type="predicted"/>
<sequence>MRDIKMDLLNVEILTDRLRLKPVSMAYKEEIFSEFTETITTYMCPQSPQHISEIEAFIERAIVDLEKGSDLILVILKKDSQEFLGCAGLHGMLGKTPEFGIWLKKAAHGYKYGLEAIRGIKSWAEQNLDCEYFLYPVDRANIASRKIPEALGGKVVREYEHKKTNGNILYLLEYCLNRS</sequence>
<dbReference type="InterPro" id="IPR016181">
    <property type="entry name" value="Acyl_CoA_acyltransferase"/>
</dbReference>
<keyword evidence="3" id="KW-1185">Reference proteome</keyword>
<organism evidence="2 3">
    <name type="scientific">Scytonema millei VB511283</name>
    <dbReference type="NCBI Taxonomy" id="1245923"/>
    <lineage>
        <taxon>Bacteria</taxon>
        <taxon>Bacillati</taxon>
        <taxon>Cyanobacteriota</taxon>
        <taxon>Cyanophyceae</taxon>
        <taxon>Nostocales</taxon>
        <taxon>Scytonemataceae</taxon>
        <taxon>Scytonema</taxon>
    </lineage>
</organism>
<dbReference type="SUPFAM" id="SSF55729">
    <property type="entry name" value="Acyl-CoA N-acyltransferases (Nat)"/>
    <property type="match status" value="1"/>
</dbReference>
<dbReference type="OrthoDB" id="9799321at2"/>
<gene>
    <name evidence="2" type="ORF">QH73_0009720</name>
</gene>
<protein>
    <submittedName>
        <fullName evidence="2">GNAT family N-acetyltransferase</fullName>
    </submittedName>
</protein>
<reference evidence="2 3" key="1">
    <citation type="journal article" date="2015" name="Genome Announc.">
        <title>Draft Genome Sequence of the Terrestrial Cyanobacterium Scytonema millei VB511283, Isolated from Eastern India.</title>
        <authorList>
            <person name="Sen D."/>
            <person name="Chandrababunaidu M.M."/>
            <person name="Singh D."/>
            <person name="Sanghi N."/>
            <person name="Ghorai A."/>
            <person name="Mishra G.P."/>
            <person name="Madduluri M."/>
            <person name="Adhikary S.P."/>
            <person name="Tripathy S."/>
        </authorList>
    </citation>
    <scope>NUCLEOTIDE SEQUENCE [LARGE SCALE GENOMIC DNA]</scope>
    <source>
        <strain evidence="2 3">VB511283</strain>
    </source>
</reference>
<dbReference type="PANTHER" id="PTHR43792:SF1">
    <property type="entry name" value="N-ACETYLTRANSFERASE DOMAIN-CONTAINING PROTEIN"/>
    <property type="match status" value="1"/>
</dbReference>
<dbReference type="AlphaFoldDB" id="A0A9X5I4F6"/>
<dbReference type="Proteomes" id="UP000031532">
    <property type="component" value="Unassembled WGS sequence"/>
</dbReference>
<evidence type="ECO:0000259" key="1">
    <source>
        <dbReference type="Pfam" id="PF13302"/>
    </source>
</evidence>
<name>A0A9X5I4F6_9CYAN</name>
<comment type="caution">
    <text evidence="2">The sequence shown here is derived from an EMBL/GenBank/DDBJ whole genome shotgun (WGS) entry which is preliminary data.</text>
</comment>
<dbReference type="Pfam" id="PF13302">
    <property type="entry name" value="Acetyltransf_3"/>
    <property type="match status" value="1"/>
</dbReference>
<dbReference type="Gene3D" id="3.40.630.30">
    <property type="match status" value="1"/>
</dbReference>
<accession>A0A9X5I4F6</accession>
<dbReference type="InterPro" id="IPR000182">
    <property type="entry name" value="GNAT_dom"/>
</dbReference>
<dbReference type="EMBL" id="JTJC03000002">
    <property type="protein sequence ID" value="NHC34935.1"/>
    <property type="molecule type" value="Genomic_DNA"/>
</dbReference>
<dbReference type="InterPro" id="IPR051531">
    <property type="entry name" value="N-acetyltransferase"/>
</dbReference>
<evidence type="ECO:0000313" key="3">
    <source>
        <dbReference type="Proteomes" id="UP000031532"/>
    </source>
</evidence>
<dbReference type="GO" id="GO:0016747">
    <property type="term" value="F:acyltransferase activity, transferring groups other than amino-acyl groups"/>
    <property type="evidence" value="ECO:0007669"/>
    <property type="project" value="InterPro"/>
</dbReference>